<dbReference type="Pfam" id="PF09594">
    <property type="entry name" value="GT87"/>
    <property type="match status" value="1"/>
</dbReference>
<dbReference type="GO" id="GO:0005886">
    <property type="term" value="C:plasma membrane"/>
    <property type="evidence" value="ECO:0007669"/>
    <property type="project" value="UniProtKB-SubCell"/>
</dbReference>
<dbReference type="AlphaFoldDB" id="A0A9X2VRU2"/>
<reference evidence="8" key="1">
    <citation type="submission" date="2022-08" db="EMBL/GenBank/DDBJ databases">
        <authorList>
            <person name="Tistechok S."/>
            <person name="Samborskyy M."/>
            <person name="Roman I."/>
        </authorList>
    </citation>
    <scope>NUCLEOTIDE SEQUENCE</scope>
    <source>
        <strain evidence="8">DSM 103496</strain>
    </source>
</reference>
<evidence type="ECO:0000256" key="3">
    <source>
        <dbReference type="ARBA" id="ARBA00022679"/>
    </source>
</evidence>
<comment type="subcellular location">
    <subcellularLocation>
        <location evidence="1">Cell membrane</location>
        <topology evidence="1">Multi-pass membrane protein</topology>
    </subcellularLocation>
</comment>
<accession>A0A9X2VRU2</accession>
<keyword evidence="3" id="KW-0808">Transferase</keyword>
<dbReference type="InterPro" id="IPR018584">
    <property type="entry name" value="GT87"/>
</dbReference>
<keyword evidence="4" id="KW-0812">Transmembrane</keyword>
<evidence type="ECO:0000256" key="4">
    <source>
        <dbReference type="ARBA" id="ARBA00022692"/>
    </source>
</evidence>
<organism evidence="8 9">
    <name type="scientific">Umezawaea endophytica</name>
    <dbReference type="NCBI Taxonomy" id="1654476"/>
    <lineage>
        <taxon>Bacteria</taxon>
        <taxon>Bacillati</taxon>
        <taxon>Actinomycetota</taxon>
        <taxon>Actinomycetes</taxon>
        <taxon>Pseudonocardiales</taxon>
        <taxon>Pseudonocardiaceae</taxon>
        <taxon>Umezawaea</taxon>
    </lineage>
</organism>
<keyword evidence="6" id="KW-0472">Membrane</keyword>
<dbReference type="Proteomes" id="UP001141259">
    <property type="component" value="Unassembled WGS sequence"/>
</dbReference>
<dbReference type="EMBL" id="JANYMP010000013">
    <property type="protein sequence ID" value="MCS7480383.1"/>
    <property type="molecule type" value="Genomic_DNA"/>
</dbReference>
<evidence type="ECO:0000256" key="1">
    <source>
        <dbReference type="ARBA" id="ARBA00004651"/>
    </source>
</evidence>
<evidence type="ECO:0000256" key="6">
    <source>
        <dbReference type="ARBA" id="ARBA00023136"/>
    </source>
</evidence>
<comment type="similarity">
    <text evidence="7">Belongs to the glycosyltransferase 87 family.</text>
</comment>
<name>A0A9X2VRU2_9PSEU</name>
<comment type="caution">
    <text evidence="8">The sequence shown here is derived from an EMBL/GenBank/DDBJ whole genome shotgun (WGS) entry which is preliminary data.</text>
</comment>
<keyword evidence="2" id="KW-1003">Cell membrane</keyword>
<gene>
    <name evidence="8" type="ORF">NZH93_26305</name>
</gene>
<protein>
    <submittedName>
        <fullName evidence="8">DUF2029 domain-containing protein</fullName>
    </submittedName>
</protein>
<evidence type="ECO:0000313" key="8">
    <source>
        <dbReference type="EMBL" id="MCS7480383.1"/>
    </source>
</evidence>
<evidence type="ECO:0000313" key="9">
    <source>
        <dbReference type="Proteomes" id="UP001141259"/>
    </source>
</evidence>
<evidence type="ECO:0000256" key="7">
    <source>
        <dbReference type="ARBA" id="ARBA00024033"/>
    </source>
</evidence>
<dbReference type="RefSeq" id="WP_259625962.1">
    <property type="nucleotide sequence ID" value="NZ_JANYMP010000013.1"/>
</dbReference>
<evidence type="ECO:0000256" key="5">
    <source>
        <dbReference type="ARBA" id="ARBA00022989"/>
    </source>
</evidence>
<evidence type="ECO:0000256" key="2">
    <source>
        <dbReference type="ARBA" id="ARBA00022475"/>
    </source>
</evidence>
<sequence length="185" mass="19571">MSAVCLVVTSRFTRRPHVVWTAAPAAAVSAVAVEPVISTFGFGQVNLVLMTLVVVDCLVVGDLRRRVCKDWRAALTSTAAFANAAGVTRVVVPPLGVVRAHVAGVRRASRGVLPPGCRAATTERCRGPGGSTSPATRPCCRGWRRSWCQPSWACGAGVRKCRGRRCGCRSRAVPVPPSRGSGRPR</sequence>
<keyword evidence="5" id="KW-1133">Transmembrane helix</keyword>
<proteinExistence type="inferred from homology"/>
<keyword evidence="9" id="KW-1185">Reference proteome</keyword>
<dbReference type="GO" id="GO:0016758">
    <property type="term" value="F:hexosyltransferase activity"/>
    <property type="evidence" value="ECO:0007669"/>
    <property type="project" value="InterPro"/>
</dbReference>